<evidence type="ECO:0000313" key="2">
    <source>
        <dbReference type="Proteomes" id="UP001283361"/>
    </source>
</evidence>
<sequence length="302" mass="33263">MTDRSLELTAVIYWLSCVEVKYSATQTSDEQFAHHHEADSTTSLDPALSRDRLLSLELYSKQSVFLPGGSWIQRAVAKLHTSAGYRPHRHYCVSDTVGRHGSRLQKESLAMATGRWRSMVQSDGGTTERMFWSKLPCCGRGYIHTSTPRDSNIRSLFIPDIRSNWTGREVCVSPTTAATKMRMMRIISQSASQTGPAVLFNHNCHNQTCLAQPGDLHKPISLQEFPVAGHSLPTLADGAVLNVSISGAARRKSGLVECEELPRSLNYLLGESFEKPSKATVKVAVWGPGLRPGLESTCCLGF</sequence>
<keyword evidence="2" id="KW-1185">Reference proteome</keyword>
<dbReference type="EMBL" id="JAWDGP010004927">
    <property type="protein sequence ID" value="KAK3761244.1"/>
    <property type="molecule type" value="Genomic_DNA"/>
</dbReference>
<protein>
    <submittedName>
        <fullName evidence="1">Uncharacterized protein</fullName>
    </submittedName>
</protein>
<dbReference type="Proteomes" id="UP001283361">
    <property type="component" value="Unassembled WGS sequence"/>
</dbReference>
<evidence type="ECO:0000313" key="1">
    <source>
        <dbReference type="EMBL" id="KAK3761244.1"/>
    </source>
</evidence>
<name>A0AAE0Z1R7_9GAST</name>
<accession>A0AAE0Z1R7</accession>
<proteinExistence type="predicted"/>
<gene>
    <name evidence="1" type="ORF">RRG08_022644</name>
</gene>
<reference evidence="1" key="1">
    <citation type="journal article" date="2023" name="G3 (Bethesda)">
        <title>A reference genome for the long-term kleptoplast-retaining sea slug Elysia crispata morphotype clarki.</title>
        <authorList>
            <person name="Eastman K.E."/>
            <person name="Pendleton A.L."/>
            <person name="Shaikh M.A."/>
            <person name="Suttiyut T."/>
            <person name="Ogas R."/>
            <person name="Tomko P."/>
            <person name="Gavelis G."/>
            <person name="Widhalm J.R."/>
            <person name="Wisecaver J.H."/>
        </authorList>
    </citation>
    <scope>NUCLEOTIDE SEQUENCE</scope>
    <source>
        <strain evidence="1">ECLA1</strain>
    </source>
</reference>
<organism evidence="1 2">
    <name type="scientific">Elysia crispata</name>
    <name type="common">lettuce slug</name>
    <dbReference type="NCBI Taxonomy" id="231223"/>
    <lineage>
        <taxon>Eukaryota</taxon>
        <taxon>Metazoa</taxon>
        <taxon>Spiralia</taxon>
        <taxon>Lophotrochozoa</taxon>
        <taxon>Mollusca</taxon>
        <taxon>Gastropoda</taxon>
        <taxon>Heterobranchia</taxon>
        <taxon>Euthyneura</taxon>
        <taxon>Panpulmonata</taxon>
        <taxon>Sacoglossa</taxon>
        <taxon>Placobranchoidea</taxon>
        <taxon>Plakobranchidae</taxon>
        <taxon>Elysia</taxon>
    </lineage>
</organism>
<dbReference type="AlphaFoldDB" id="A0AAE0Z1R7"/>
<comment type="caution">
    <text evidence="1">The sequence shown here is derived from an EMBL/GenBank/DDBJ whole genome shotgun (WGS) entry which is preliminary data.</text>
</comment>